<dbReference type="PANTHER" id="PTHR42879:SF2">
    <property type="entry name" value="3-OXOACYL-[ACYL-CARRIER-PROTEIN] REDUCTASE FABG"/>
    <property type="match status" value="1"/>
</dbReference>
<evidence type="ECO:0000313" key="9">
    <source>
        <dbReference type="EMBL" id="AJG23101.1"/>
    </source>
</evidence>
<dbReference type="STRING" id="68895.RR42_s1513"/>
<protein>
    <recommendedName>
        <fullName evidence="3">3-oxoacyl-[acyl-carrier-protein] reductase FabG</fullName>
    </recommendedName>
    <alternativeName>
        <fullName evidence="6">Beta-ketoacyl-ACP reductase</fullName>
    </alternativeName>
</protein>
<dbReference type="InterPro" id="IPR002347">
    <property type="entry name" value="SDR_fam"/>
</dbReference>
<keyword evidence="5 9" id="KW-0560">Oxidoreductase</keyword>
<evidence type="ECO:0000256" key="1">
    <source>
        <dbReference type="ARBA" id="ARBA00002607"/>
    </source>
</evidence>
<evidence type="ECO:0000256" key="3">
    <source>
        <dbReference type="ARBA" id="ARBA00017650"/>
    </source>
</evidence>
<evidence type="ECO:0000256" key="7">
    <source>
        <dbReference type="ARBA" id="ARBA00048508"/>
    </source>
</evidence>
<feature type="domain" description="Ketoreductase" evidence="8">
    <location>
        <begin position="8"/>
        <end position="186"/>
    </location>
</feature>
<dbReference type="EMBL" id="CP010537">
    <property type="protein sequence ID" value="AJG23101.1"/>
    <property type="molecule type" value="Genomic_DNA"/>
</dbReference>
<dbReference type="Gene3D" id="3.40.50.720">
    <property type="entry name" value="NAD(P)-binding Rossmann-like Domain"/>
    <property type="match status" value="1"/>
</dbReference>
<evidence type="ECO:0000256" key="4">
    <source>
        <dbReference type="ARBA" id="ARBA00022857"/>
    </source>
</evidence>
<evidence type="ECO:0000259" key="8">
    <source>
        <dbReference type="SMART" id="SM00822"/>
    </source>
</evidence>
<dbReference type="SUPFAM" id="SSF51735">
    <property type="entry name" value="NAD(P)-binding Rossmann-fold domains"/>
    <property type="match status" value="1"/>
</dbReference>
<dbReference type="PRINTS" id="PR00081">
    <property type="entry name" value="GDHRDH"/>
</dbReference>
<evidence type="ECO:0000313" key="10">
    <source>
        <dbReference type="Proteomes" id="UP000031843"/>
    </source>
</evidence>
<dbReference type="FunFam" id="3.40.50.720:FF:000115">
    <property type="entry name" value="3-oxoacyl-[acyl-carrier-protein] reductase FabG"/>
    <property type="match status" value="1"/>
</dbReference>
<dbReference type="KEGG" id="cbw:RR42_s1513"/>
<evidence type="ECO:0000256" key="5">
    <source>
        <dbReference type="ARBA" id="ARBA00023002"/>
    </source>
</evidence>
<evidence type="ECO:0000256" key="2">
    <source>
        <dbReference type="ARBA" id="ARBA00006484"/>
    </source>
</evidence>
<organism evidence="9 10">
    <name type="scientific">Cupriavidus basilensis</name>
    <dbReference type="NCBI Taxonomy" id="68895"/>
    <lineage>
        <taxon>Bacteria</taxon>
        <taxon>Pseudomonadati</taxon>
        <taxon>Pseudomonadota</taxon>
        <taxon>Betaproteobacteria</taxon>
        <taxon>Burkholderiales</taxon>
        <taxon>Burkholderiaceae</taxon>
        <taxon>Cupriavidus</taxon>
    </lineage>
</organism>
<dbReference type="Proteomes" id="UP000031843">
    <property type="component" value="Chromosome secondary"/>
</dbReference>
<dbReference type="PANTHER" id="PTHR42879">
    <property type="entry name" value="3-OXOACYL-(ACYL-CARRIER-PROTEIN) REDUCTASE"/>
    <property type="match status" value="1"/>
</dbReference>
<proteinExistence type="inferred from homology"/>
<name>A0A0C4YRA2_9BURK</name>
<dbReference type="NCBIfam" id="NF005559">
    <property type="entry name" value="PRK07231.1"/>
    <property type="match status" value="1"/>
</dbReference>
<dbReference type="InterPro" id="IPR020904">
    <property type="entry name" value="Sc_DH/Rdtase_CS"/>
</dbReference>
<dbReference type="AlphaFoldDB" id="A0A0C4YRA2"/>
<dbReference type="NCBIfam" id="NF009466">
    <property type="entry name" value="PRK12826.1-2"/>
    <property type="match status" value="1"/>
</dbReference>
<keyword evidence="4" id="KW-0521">NADP</keyword>
<dbReference type="Pfam" id="PF13561">
    <property type="entry name" value="adh_short_C2"/>
    <property type="match status" value="1"/>
</dbReference>
<sequence length="249" mass="26563">MDLQIKGKVAIVTGSARGLGAATARHLAQEGVKVVITDILREQAEATAAALRADGLQAHCIVADITRGADVQRLVDETIAHFGGVHILVNNAGFPRDKYLVKMTEEDWDLVMEVMLKGAFLATKAVMPRLIEQGWGRVINISSRAHFGNPTQANYAAAKAGLIGMAKALALEQGRYGVTVNCVAPGFMETEMVQALPTYETIKERAVAAQPIKRVGRPGDIADAVAFLASERASFITGEVLHVTGGRYG</sequence>
<dbReference type="OrthoDB" id="8557335at2"/>
<dbReference type="SMART" id="SM00822">
    <property type="entry name" value="PKS_KR"/>
    <property type="match status" value="1"/>
</dbReference>
<dbReference type="RefSeq" id="WP_043354787.1">
    <property type="nucleotide sequence ID" value="NZ_CP010537.1"/>
</dbReference>
<accession>A0A0C4YRA2</accession>
<keyword evidence="10" id="KW-1185">Reference proteome</keyword>
<comment type="similarity">
    <text evidence="2">Belongs to the short-chain dehydrogenases/reductases (SDR) family.</text>
</comment>
<dbReference type="InterPro" id="IPR036291">
    <property type="entry name" value="NAD(P)-bd_dom_sf"/>
</dbReference>
<dbReference type="PROSITE" id="PS00061">
    <property type="entry name" value="ADH_SHORT"/>
    <property type="match status" value="1"/>
</dbReference>
<dbReference type="GO" id="GO:0032787">
    <property type="term" value="P:monocarboxylic acid metabolic process"/>
    <property type="evidence" value="ECO:0007669"/>
    <property type="project" value="UniProtKB-ARBA"/>
</dbReference>
<reference evidence="9 10" key="1">
    <citation type="journal article" date="2015" name="Genome Announc.">
        <title>Complete Genome Sequence of Cupriavidus basilensis 4G11, Isolated from the Oak Ridge Field Research Center Site.</title>
        <authorList>
            <person name="Ray J."/>
            <person name="Waters R.J."/>
            <person name="Skerker J.M."/>
            <person name="Kuehl J.V."/>
            <person name="Price M.N."/>
            <person name="Huang J."/>
            <person name="Chakraborty R."/>
            <person name="Arkin A.P."/>
            <person name="Deutschbauer A."/>
        </authorList>
    </citation>
    <scope>NUCLEOTIDE SEQUENCE [LARGE SCALE GENOMIC DNA]</scope>
    <source>
        <strain evidence="9">4G11</strain>
    </source>
</reference>
<comment type="function">
    <text evidence="1">Catalyzes the NADPH-dependent reduction of beta-ketoacyl-ACP substrates to beta-hydroxyacyl-ACP products, the first reductive step in the elongation cycle of fatty acid biosynthesis.</text>
</comment>
<dbReference type="PRINTS" id="PR00080">
    <property type="entry name" value="SDRFAMILY"/>
</dbReference>
<dbReference type="InterPro" id="IPR057326">
    <property type="entry name" value="KR_dom"/>
</dbReference>
<dbReference type="GO" id="GO:0004316">
    <property type="term" value="F:3-oxoacyl-[acyl-carrier-protein] reductase (NADPH) activity"/>
    <property type="evidence" value="ECO:0007669"/>
    <property type="project" value="UniProtKB-EC"/>
</dbReference>
<evidence type="ECO:0000256" key="6">
    <source>
        <dbReference type="ARBA" id="ARBA00029899"/>
    </source>
</evidence>
<comment type="catalytic activity">
    <reaction evidence="7">
        <text>a (3R)-hydroxyacyl-[ACP] + NADP(+) = a 3-oxoacyl-[ACP] + NADPH + H(+)</text>
        <dbReference type="Rhea" id="RHEA:17397"/>
        <dbReference type="Rhea" id="RHEA-COMP:9916"/>
        <dbReference type="Rhea" id="RHEA-COMP:9945"/>
        <dbReference type="ChEBI" id="CHEBI:15378"/>
        <dbReference type="ChEBI" id="CHEBI:57783"/>
        <dbReference type="ChEBI" id="CHEBI:58349"/>
        <dbReference type="ChEBI" id="CHEBI:78776"/>
        <dbReference type="ChEBI" id="CHEBI:78827"/>
        <dbReference type="EC" id="1.1.1.100"/>
    </reaction>
</comment>
<gene>
    <name evidence="9" type="ORF">RR42_s1513</name>
</gene>
<dbReference type="InterPro" id="IPR050259">
    <property type="entry name" value="SDR"/>
</dbReference>